<sequence>IGHNSFCGLCGHQFEDVLHVIRDCPAAKETWLQSLICTIFLNQLLARWFGRVCLGCLPSEYGELEPFPLSGGSLECRRDLPSQQEPRVTTLMPDKWIQLCIDGAIQGIIDKLHLIQNRKYVEVMIQVDSLE</sequence>
<proteinExistence type="predicted"/>
<dbReference type="OrthoDB" id="1752219at2759"/>
<gene>
    <name evidence="1" type="ORF">Gogos_020180</name>
</gene>
<keyword evidence="2" id="KW-1185">Reference proteome</keyword>
<dbReference type="EMBL" id="JABEZY010083182">
    <property type="protein sequence ID" value="MBA0753071.1"/>
    <property type="molecule type" value="Genomic_DNA"/>
</dbReference>
<feature type="non-terminal residue" evidence="1">
    <location>
        <position position="1"/>
    </location>
</feature>
<evidence type="ECO:0000313" key="1">
    <source>
        <dbReference type="EMBL" id="MBA0753071.1"/>
    </source>
</evidence>
<name>A0A7J9CXF8_GOSGO</name>
<comment type="caution">
    <text evidence="1">The sequence shown here is derived from an EMBL/GenBank/DDBJ whole genome shotgun (WGS) entry which is preliminary data.</text>
</comment>
<organism evidence="1 2">
    <name type="scientific">Gossypium gossypioides</name>
    <name type="common">Mexican cotton</name>
    <name type="synonym">Selera gossypioides</name>
    <dbReference type="NCBI Taxonomy" id="34282"/>
    <lineage>
        <taxon>Eukaryota</taxon>
        <taxon>Viridiplantae</taxon>
        <taxon>Streptophyta</taxon>
        <taxon>Embryophyta</taxon>
        <taxon>Tracheophyta</taxon>
        <taxon>Spermatophyta</taxon>
        <taxon>Magnoliopsida</taxon>
        <taxon>eudicotyledons</taxon>
        <taxon>Gunneridae</taxon>
        <taxon>Pentapetalae</taxon>
        <taxon>rosids</taxon>
        <taxon>malvids</taxon>
        <taxon>Malvales</taxon>
        <taxon>Malvaceae</taxon>
        <taxon>Malvoideae</taxon>
        <taxon>Gossypium</taxon>
    </lineage>
</organism>
<evidence type="ECO:0008006" key="3">
    <source>
        <dbReference type="Google" id="ProtNLM"/>
    </source>
</evidence>
<dbReference type="Proteomes" id="UP000593579">
    <property type="component" value="Unassembled WGS sequence"/>
</dbReference>
<protein>
    <recommendedName>
        <fullName evidence="3">Reverse transcriptase zinc-binding domain-containing protein</fullName>
    </recommendedName>
</protein>
<dbReference type="AlphaFoldDB" id="A0A7J9CXF8"/>
<evidence type="ECO:0000313" key="2">
    <source>
        <dbReference type="Proteomes" id="UP000593579"/>
    </source>
</evidence>
<feature type="non-terminal residue" evidence="1">
    <location>
        <position position="131"/>
    </location>
</feature>
<reference evidence="1 2" key="1">
    <citation type="journal article" date="2019" name="Genome Biol. Evol.">
        <title>Insights into the evolution of the New World diploid cottons (Gossypium, subgenus Houzingenia) based on genome sequencing.</title>
        <authorList>
            <person name="Grover C.E."/>
            <person name="Arick M.A. 2nd"/>
            <person name="Thrash A."/>
            <person name="Conover J.L."/>
            <person name="Sanders W.S."/>
            <person name="Peterson D.G."/>
            <person name="Frelichowski J.E."/>
            <person name="Scheffler J.A."/>
            <person name="Scheffler B.E."/>
            <person name="Wendel J.F."/>
        </authorList>
    </citation>
    <scope>NUCLEOTIDE SEQUENCE [LARGE SCALE GENOMIC DNA]</scope>
    <source>
        <strain evidence="1">5</strain>
        <tissue evidence="1">Leaf</tissue>
    </source>
</reference>
<accession>A0A7J9CXF8</accession>